<feature type="non-terminal residue" evidence="1">
    <location>
        <position position="1"/>
    </location>
</feature>
<name>A0A9N9IA08_9GLOM</name>
<protein>
    <submittedName>
        <fullName evidence="1">14584_t:CDS:1</fullName>
    </submittedName>
</protein>
<proteinExistence type="predicted"/>
<evidence type="ECO:0000313" key="1">
    <source>
        <dbReference type="EMBL" id="CAG8726941.1"/>
    </source>
</evidence>
<comment type="caution">
    <text evidence="1">The sequence shown here is derived from an EMBL/GenBank/DDBJ whole genome shotgun (WGS) entry which is preliminary data.</text>
</comment>
<keyword evidence="2" id="KW-1185">Reference proteome</keyword>
<sequence length="129" mass="14996">YCSLSYGIRPSFNNSISASSWILSQNKLKSLTVFISCWDICLIIKSLTSQRKTLKHLKFDYVNFKNCYSQKDILECEKLEVLEFCNCRHLEDNLIEDLVGKVEEKNEGTTRRLKNLKTLIRGKDCYEGS</sequence>
<dbReference type="Proteomes" id="UP000789342">
    <property type="component" value="Unassembled WGS sequence"/>
</dbReference>
<evidence type="ECO:0000313" key="2">
    <source>
        <dbReference type="Proteomes" id="UP000789342"/>
    </source>
</evidence>
<reference evidence="1" key="1">
    <citation type="submission" date="2021-06" db="EMBL/GenBank/DDBJ databases">
        <authorList>
            <person name="Kallberg Y."/>
            <person name="Tangrot J."/>
            <person name="Rosling A."/>
        </authorList>
    </citation>
    <scope>NUCLEOTIDE SEQUENCE</scope>
    <source>
        <strain evidence="1">CL551</strain>
    </source>
</reference>
<accession>A0A9N9IA08</accession>
<dbReference type="AlphaFoldDB" id="A0A9N9IA08"/>
<dbReference type="EMBL" id="CAJVPV010024647">
    <property type="protein sequence ID" value="CAG8726941.1"/>
    <property type="molecule type" value="Genomic_DNA"/>
</dbReference>
<organism evidence="1 2">
    <name type="scientific">Acaulospora morrowiae</name>
    <dbReference type="NCBI Taxonomy" id="94023"/>
    <lineage>
        <taxon>Eukaryota</taxon>
        <taxon>Fungi</taxon>
        <taxon>Fungi incertae sedis</taxon>
        <taxon>Mucoromycota</taxon>
        <taxon>Glomeromycotina</taxon>
        <taxon>Glomeromycetes</taxon>
        <taxon>Diversisporales</taxon>
        <taxon>Acaulosporaceae</taxon>
        <taxon>Acaulospora</taxon>
    </lineage>
</organism>
<gene>
    <name evidence="1" type="ORF">AMORRO_LOCUS13724</name>
</gene>